<dbReference type="InterPro" id="IPR036188">
    <property type="entry name" value="FAD/NAD-bd_sf"/>
</dbReference>
<dbReference type="FunFam" id="3.30.70.20:FF:000015">
    <property type="entry name" value="Electron transfer flavoprotein-ubiquinone oxidoreductase"/>
    <property type="match status" value="1"/>
</dbReference>
<dbReference type="GO" id="GO:0004174">
    <property type="term" value="F:electron-transferring-flavoprotein dehydrogenase activity"/>
    <property type="evidence" value="ECO:0007669"/>
    <property type="project" value="UniProtKB-UniRule"/>
</dbReference>
<keyword evidence="14 19" id="KW-0411">Iron-sulfur</keyword>
<dbReference type="Pfam" id="PF13450">
    <property type="entry name" value="NAD_binding_8"/>
    <property type="match status" value="1"/>
</dbReference>
<comment type="cofactor">
    <cofactor evidence="1 19">
        <name>FAD</name>
        <dbReference type="ChEBI" id="CHEBI:57692"/>
    </cofactor>
</comment>
<dbReference type="Pfam" id="PF21162">
    <property type="entry name" value="ETFQO_UQ-bd"/>
    <property type="match status" value="1"/>
</dbReference>
<keyword evidence="16" id="KW-0496">Mitochondrion</keyword>
<keyword evidence="8" id="KW-0999">Mitochondrion inner membrane</keyword>
<dbReference type="Pfam" id="PF05187">
    <property type="entry name" value="Fer4_ETF_QO"/>
    <property type="match status" value="1"/>
</dbReference>
<gene>
    <name evidence="22" type="ORF">DASB73_028740</name>
</gene>
<evidence type="ECO:0000259" key="21">
    <source>
        <dbReference type="Pfam" id="PF21162"/>
    </source>
</evidence>
<dbReference type="SUPFAM" id="SSF54373">
    <property type="entry name" value="FAD-linked reductases, C-terminal domain"/>
    <property type="match status" value="1"/>
</dbReference>
<dbReference type="GO" id="GO:0046872">
    <property type="term" value="F:metal ion binding"/>
    <property type="evidence" value="ECO:0007669"/>
    <property type="project" value="UniProtKB-KW"/>
</dbReference>
<evidence type="ECO:0000313" key="23">
    <source>
        <dbReference type="Proteomes" id="UP001362899"/>
    </source>
</evidence>
<comment type="similarity">
    <text evidence="4">Belongs to the ETF-QO/FixC family.</text>
</comment>
<dbReference type="InterPro" id="IPR007859">
    <property type="entry name" value="ETF-QO/FixX_C"/>
</dbReference>
<evidence type="ECO:0000256" key="14">
    <source>
        <dbReference type="ARBA" id="ARBA00023014"/>
    </source>
</evidence>
<keyword evidence="9 19" id="KW-0274">FAD</keyword>
<evidence type="ECO:0000256" key="16">
    <source>
        <dbReference type="ARBA" id="ARBA00023128"/>
    </source>
</evidence>
<evidence type="ECO:0000256" key="7">
    <source>
        <dbReference type="ARBA" id="ARBA00022723"/>
    </source>
</evidence>
<evidence type="ECO:0000256" key="2">
    <source>
        <dbReference type="ARBA" id="ARBA00002819"/>
    </source>
</evidence>
<evidence type="ECO:0000256" key="12">
    <source>
        <dbReference type="ARBA" id="ARBA00023002"/>
    </source>
</evidence>
<dbReference type="PANTHER" id="PTHR10617:SF107">
    <property type="entry name" value="ELECTRON TRANSFER FLAVOPROTEIN-UBIQUINONE OXIDOREDUCTASE, MITOCHONDRIAL"/>
    <property type="match status" value="1"/>
</dbReference>
<evidence type="ECO:0000256" key="19">
    <source>
        <dbReference type="RuleBase" id="RU366068"/>
    </source>
</evidence>
<comment type="function">
    <text evidence="2 19">Accepts electrons from ETF and reduces ubiquinone.</text>
</comment>
<proteinExistence type="inferred from homology"/>
<keyword evidence="23" id="KW-1185">Reference proteome</keyword>
<organism evidence="22 23">
    <name type="scientific">Starmerella bacillaris</name>
    <name type="common">Yeast</name>
    <name type="synonym">Candida zemplinina</name>
    <dbReference type="NCBI Taxonomy" id="1247836"/>
    <lineage>
        <taxon>Eukaryota</taxon>
        <taxon>Fungi</taxon>
        <taxon>Dikarya</taxon>
        <taxon>Ascomycota</taxon>
        <taxon>Saccharomycotina</taxon>
        <taxon>Dipodascomycetes</taxon>
        <taxon>Dipodascales</taxon>
        <taxon>Trichomonascaceae</taxon>
        <taxon>Starmerella</taxon>
    </lineage>
</organism>
<comment type="catalytic activity">
    <reaction evidence="18 19">
        <text>a ubiquinone + reduced [electron-transfer flavoprotein] = a ubiquinol + oxidized [electron-transfer flavoprotein] + H(+)</text>
        <dbReference type="Rhea" id="RHEA:24052"/>
        <dbReference type="Rhea" id="RHEA-COMP:9565"/>
        <dbReference type="Rhea" id="RHEA-COMP:9566"/>
        <dbReference type="Rhea" id="RHEA-COMP:10685"/>
        <dbReference type="Rhea" id="RHEA-COMP:10686"/>
        <dbReference type="ChEBI" id="CHEBI:15378"/>
        <dbReference type="ChEBI" id="CHEBI:16389"/>
        <dbReference type="ChEBI" id="CHEBI:17976"/>
        <dbReference type="ChEBI" id="CHEBI:57692"/>
        <dbReference type="ChEBI" id="CHEBI:58307"/>
        <dbReference type="EC" id="1.5.5.1"/>
    </reaction>
</comment>
<evidence type="ECO:0000256" key="18">
    <source>
        <dbReference type="ARBA" id="ARBA00052682"/>
    </source>
</evidence>
<dbReference type="EMBL" id="BTGC01000008">
    <property type="protein sequence ID" value="GMM51911.1"/>
    <property type="molecule type" value="Genomic_DNA"/>
</dbReference>
<evidence type="ECO:0000256" key="11">
    <source>
        <dbReference type="ARBA" id="ARBA00022982"/>
    </source>
</evidence>
<dbReference type="InterPro" id="IPR040156">
    <property type="entry name" value="ETF-QO"/>
</dbReference>
<evidence type="ECO:0000256" key="15">
    <source>
        <dbReference type="ARBA" id="ARBA00023075"/>
    </source>
</evidence>
<reference evidence="22 23" key="1">
    <citation type="journal article" date="2023" name="Elife">
        <title>Identification of key yeast species and microbe-microbe interactions impacting larval growth of Drosophila in the wild.</title>
        <authorList>
            <person name="Mure A."/>
            <person name="Sugiura Y."/>
            <person name="Maeda R."/>
            <person name="Honda K."/>
            <person name="Sakurai N."/>
            <person name="Takahashi Y."/>
            <person name="Watada M."/>
            <person name="Katoh T."/>
            <person name="Gotoh A."/>
            <person name="Gotoh Y."/>
            <person name="Taniguchi I."/>
            <person name="Nakamura K."/>
            <person name="Hayashi T."/>
            <person name="Katayama T."/>
            <person name="Uemura T."/>
            <person name="Hattori Y."/>
        </authorList>
    </citation>
    <scope>NUCLEOTIDE SEQUENCE [LARGE SCALE GENOMIC DNA]</scope>
    <source>
        <strain evidence="22 23">SB-73</strain>
    </source>
</reference>
<dbReference type="SUPFAM" id="SSF54862">
    <property type="entry name" value="4Fe-4S ferredoxins"/>
    <property type="match status" value="1"/>
</dbReference>
<feature type="domain" description="ETF-QO/FixX C-terminal" evidence="20">
    <location>
        <begin position="478"/>
        <end position="583"/>
    </location>
</feature>
<keyword evidence="11 19" id="KW-0249">Electron transport</keyword>
<dbReference type="Gene3D" id="3.30.70.20">
    <property type="match status" value="1"/>
</dbReference>
<evidence type="ECO:0000256" key="3">
    <source>
        <dbReference type="ARBA" id="ARBA00004273"/>
    </source>
</evidence>
<dbReference type="SUPFAM" id="SSF51905">
    <property type="entry name" value="FAD/NAD(P)-binding domain"/>
    <property type="match status" value="1"/>
</dbReference>
<evidence type="ECO:0000256" key="5">
    <source>
        <dbReference type="ARBA" id="ARBA00022448"/>
    </source>
</evidence>
<protein>
    <recommendedName>
        <fullName evidence="19">Electron transfer flavoprotein-ubiquinone oxidoreductase</fullName>
        <shortName evidence="19">ETF-QO</shortName>
        <ecNumber evidence="19">1.5.5.1</ecNumber>
    </recommendedName>
</protein>
<keyword evidence="12 19" id="KW-0560">Oxidoreductase</keyword>
<evidence type="ECO:0000313" key="22">
    <source>
        <dbReference type="EMBL" id="GMM51911.1"/>
    </source>
</evidence>
<evidence type="ECO:0000256" key="1">
    <source>
        <dbReference type="ARBA" id="ARBA00001974"/>
    </source>
</evidence>
<evidence type="ECO:0000256" key="13">
    <source>
        <dbReference type="ARBA" id="ARBA00023004"/>
    </source>
</evidence>
<comment type="cofactor">
    <cofactor evidence="19">
        <name>[4Fe-4S] cluster</name>
        <dbReference type="ChEBI" id="CHEBI:49883"/>
    </cofactor>
    <text evidence="19">Binds 1 [4Fe-4S] cluster.</text>
</comment>
<keyword evidence="5 19" id="KW-0813">Transport</keyword>
<feature type="domain" description="ETF-QO/FixC ubiquinone-binding" evidence="21">
    <location>
        <begin position="250"/>
        <end position="343"/>
    </location>
</feature>
<keyword evidence="7 19" id="KW-0479">Metal-binding</keyword>
<evidence type="ECO:0000259" key="20">
    <source>
        <dbReference type="Pfam" id="PF05187"/>
    </source>
</evidence>
<dbReference type="Gene3D" id="3.30.9.90">
    <property type="match status" value="1"/>
</dbReference>
<dbReference type="PANTHER" id="PTHR10617">
    <property type="entry name" value="ELECTRON TRANSFER FLAVOPROTEIN-UBIQUINONE OXIDOREDUCTASE"/>
    <property type="match status" value="1"/>
</dbReference>
<comment type="caution">
    <text evidence="22">The sequence shown here is derived from an EMBL/GenBank/DDBJ whole genome shotgun (WGS) entry which is preliminary data.</text>
</comment>
<evidence type="ECO:0000256" key="6">
    <source>
        <dbReference type="ARBA" id="ARBA00022630"/>
    </source>
</evidence>
<keyword evidence="6 19" id="KW-0285">Flavoprotein</keyword>
<evidence type="ECO:0000256" key="9">
    <source>
        <dbReference type="ARBA" id="ARBA00022827"/>
    </source>
</evidence>
<evidence type="ECO:0000256" key="10">
    <source>
        <dbReference type="ARBA" id="ARBA00022946"/>
    </source>
</evidence>
<comment type="subcellular location">
    <subcellularLocation>
        <location evidence="3">Mitochondrion inner membrane</location>
    </subcellularLocation>
</comment>
<dbReference type="GO" id="GO:0005743">
    <property type="term" value="C:mitochondrial inner membrane"/>
    <property type="evidence" value="ECO:0007669"/>
    <property type="project" value="UniProtKB-SubCell"/>
</dbReference>
<name>A0AAV5RMM5_STABA</name>
<dbReference type="InterPro" id="IPR049398">
    <property type="entry name" value="ETF-QO/FixC_UQ-bd"/>
</dbReference>
<keyword evidence="10" id="KW-0809">Transit peptide</keyword>
<dbReference type="Proteomes" id="UP001362899">
    <property type="component" value="Unassembled WGS sequence"/>
</dbReference>
<dbReference type="EC" id="1.5.5.1" evidence="19"/>
<accession>A0AAV5RMM5</accession>
<dbReference type="Gene3D" id="3.50.50.60">
    <property type="entry name" value="FAD/NAD(P)-binding domain"/>
    <property type="match status" value="1"/>
</dbReference>
<dbReference type="AlphaFoldDB" id="A0AAV5RMM5"/>
<sequence>MLNLKKFKLPVPAVKLCGSFRNSYNLGSLNLTQRYQSTLNEPRVSEDVDLVIVGAGPAGLSAAIKYKQLDTDNSKRVVVLEKASDIGGHTLSGAVLEPRALDELLPDWREDMPSLTTLAQKDEIKFLLPNGMSAPVPGPPGMHNKNKNYIVSLGNVVRWLAEKATEMDIEIYPGFSVNELLKDEEGKVVGVATTDQGLNKKGQPTDSYEQGMEFRAPITLLAEGCHGSLSKQVISQYSLREKRNADPQTYGLGVKEVWEVDPEKFQKGLVAHTVGYPLSADLYGGGFQYHFGENLVSVGLVIGLDYENPYVSPYEEFQKMKTHKYYKNVLEGGKCISYGARALNEGGYQSLPYLNFPGGGLVGCSAGFMNVPKIKGTHTAMKSAMIAAELAYADKFDEYNDAVFNSWVGQELYAVRNVRPSFHSPLKLWGGLTYAGLDTMILHGRTPWTFRNKKHITDAGRTKPAKDYKPIEYPKHDNKVTFDLLTSVSRTGTYHREDEPNHLRIPNQDLSLHASKSWPIYKGVEQRFCPAGVYEYLKADQNEVPQFRINSQNCIHCKTCDIKVPDQDITWTCPEGGDGPKYTIM</sequence>
<evidence type="ECO:0000256" key="17">
    <source>
        <dbReference type="ARBA" id="ARBA00023136"/>
    </source>
</evidence>
<keyword evidence="15 19" id="KW-0830">Ubiquinone</keyword>
<evidence type="ECO:0000256" key="4">
    <source>
        <dbReference type="ARBA" id="ARBA00006796"/>
    </source>
</evidence>
<keyword evidence="17" id="KW-0472">Membrane</keyword>
<dbReference type="GO" id="GO:0051539">
    <property type="term" value="F:4 iron, 4 sulfur cluster binding"/>
    <property type="evidence" value="ECO:0007669"/>
    <property type="project" value="UniProtKB-UniRule"/>
</dbReference>
<keyword evidence="13 19" id="KW-0408">Iron</keyword>
<evidence type="ECO:0000256" key="8">
    <source>
        <dbReference type="ARBA" id="ARBA00022792"/>
    </source>
</evidence>